<dbReference type="GO" id="GO:0006935">
    <property type="term" value="P:chemotaxis"/>
    <property type="evidence" value="ECO:0007669"/>
    <property type="project" value="UniProtKB-KW"/>
</dbReference>
<comment type="subcellular location">
    <subcellularLocation>
        <location evidence="2">Cell membrane</location>
        <topology evidence="2">Single-pass membrane protein</topology>
    </subcellularLocation>
</comment>
<name>A0A4Q0XQY5_9BACT</name>
<comment type="caution">
    <text evidence="11">The sequence shown here is derived from an EMBL/GenBank/DDBJ whole genome shotgun (WGS) entry which is preliminary data.</text>
</comment>
<dbReference type="Pfam" id="PF03748">
    <property type="entry name" value="FliL"/>
    <property type="match status" value="1"/>
</dbReference>
<keyword evidence="9 10" id="KW-0472">Membrane</keyword>
<dbReference type="PANTHER" id="PTHR35091:SF2">
    <property type="entry name" value="FLAGELLAR PROTEIN FLIL"/>
    <property type="match status" value="1"/>
</dbReference>
<dbReference type="EMBL" id="PDKN01000003">
    <property type="protein sequence ID" value="RXJ58199.1"/>
    <property type="molecule type" value="Genomic_DNA"/>
</dbReference>
<keyword evidence="11" id="KW-0282">Flagellum</keyword>
<dbReference type="InterPro" id="IPR005503">
    <property type="entry name" value="FliL"/>
</dbReference>
<dbReference type="Proteomes" id="UP000290657">
    <property type="component" value="Unassembled WGS sequence"/>
</dbReference>
<evidence type="ECO:0000313" key="12">
    <source>
        <dbReference type="Proteomes" id="UP000290657"/>
    </source>
</evidence>
<feature type="transmembrane region" description="Helical" evidence="10">
    <location>
        <begin position="6"/>
        <end position="29"/>
    </location>
</feature>
<evidence type="ECO:0000256" key="1">
    <source>
        <dbReference type="ARBA" id="ARBA00002254"/>
    </source>
</evidence>
<gene>
    <name evidence="11" type="ORF">CRV04_06740</name>
</gene>
<keyword evidence="11" id="KW-0969">Cilium</keyword>
<keyword evidence="6 10" id="KW-0812">Transmembrane</keyword>
<dbReference type="GO" id="GO:0005886">
    <property type="term" value="C:plasma membrane"/>
    <property type="evidence" value="ECO:0007669"/>
    <property type="project" value="UniProtKB-SubCell"/>
</dbReference>
<accession>A0A4Q0XQY5</accession>
<keyword evidence="8 10" id="KW-1133">Transmembrane helix</keyword>
<evidence type="ECO:0000256" key="2">
    <source>
        <dbReference type="ARBA" id="ARBA00004162"/>
    </source>
</evidence>
<evidence type="ECO:0000256" key="5">
    <source>
        <dbReference type="ARBA" id="ARBA00022500"/>
    </source>
</evidence>
<keyword evidence="5 10" id="KW-0145">Chemotaxis</keyword>
<reference evidence="11 12" key="1">
    <citation type="submission" date="2017-10" db="EMBL/GenBank/DDBJ databases">
        <title>Genomics of the genus Arcobacter.</title>
        <authorList>
            <person name="Perez-Cataluna A."/>
            <person name="Figueras M.J."/>
        </authorList>
    </citation>
    <scope>NUCLEOTIDE SEQUENCE [LARGE SCALE GENOMIC DNA]</scope>
    <source>
        <strain evidence="11 12">CECT 8987</strain>
    </source>
</reference>
<evidence type="ECO:0000256" key="7">
    <source>
        <dbReference type="ARBA" id="ARBA00022779"/>
    </source>
</evidence>
<organism evidence="11 12">
    <name type="scientific">Candidatus Marinarcus aquaticus</name>
    <dbReference type="NCBI Taxonomy" id="2044504"/>
    <lineage>
        <taxon>Bacteria</taxon>
        <taxon>Pseudomonadati</taxon>
        <taxon>Campylobacterota</taxon>
        <taxon>Epsilonproteobacteria</taxon>
        <taxon>Campylobacterales</taxon>
        <taxon>Arcobacteraceae</taxon>
        <taxon>Candidatus Marinarcus</taxon>
    </lineage>
</organism>
<dbReference type="AlphaFoldDB" id="A0A4Q0XQY5"/>
<evidence type="ECO:0000256" key="6">
    <source>
        <dbReference type="ARBA" id="ARBA00022692"/>
    </source>
</evidence>
<evidence type="ECO:0000256" key="10">
    <source>
        <dbReference type="RuleBase" id="RU364125"/>
    </source>
</evidence>
<protein>
    <recommendedName>
        <fullName evidence="10">Flagellar protein FliL</fullName>
    </recommendedName>
</protein>
<evidence type="ECO:0000256" key="4">
    <source>
        <dbReference type="ARBA" id="ARBA00022475"/>
    </source>
</evidence>
<comment type="function">
    <text evidence="1 10">Controls the rotational direction of flagella during chemotaxis.</text>
</comment>
<evidence type="ECO:0000256" key="3">
    <source>
        <dbReference type="ARBA" id="ARBA00008281"/>
    </source>
</evidence>
<dbReference type="RefSeq" id="WP_128996062.1">
    <property type="nucleotide sequence ID" value="NZ_PDKN01000003.1"/>
</dbReference>
<proteinExistence type="inferred from homology"/>
<comment type="similarity">
    <text evidence="3 10">Belongs to the FliL family.</text>
</comment>
<keyword evidence="7 10" id="KW-0283">Flagellar rotation</keyword>
<evidence type="ECO:0000256" key="8">
    <source>
        <dbReference type="ARBA" id="ARBA00022989"/>
    </source>
</evidence>
<keyword evidence="12" id="KW-1185">Reference proteome</keyword>
<keyword evidence="4 10" id="KW-1003">Cell membrane</keyword>
<evidence type="ECO:0000313" key="11">
    <source>
        <dbReference type="EMBL" id="RXJ58199.1"/>
    </source>
</evidence>
<sequence>MKQNPLLVVMLFLVVILTSLVGAGGYMVYQKGLMNPNMQTSEVPTEQTVDKYGVPYSELYNASVDDIVLNITNARGRLKLMKISCTMKSVDENIEEIIKNNKDEIIDVMISQVGQRTSEELLTIGGKELLREELLIEFNDVINALAQANEDIQSNNIKEVLFTTFVMK</sequence>
<evidence type="ECO:0000256" key="9">
    <source>
        <dbReference type="ARBA" id="ARBA00023136"/>
    </source>
</evidence>
<dbReference type="PANTHER" id="PTHR35091">
    <property type="entry name" value="FLAGELLAR PROTEIN FLIL"/>
    <property type="match status" value="1"/>
</dbReference>
<dbReference type="OrthoDB" id="5343921at2"/>
<dbReference type="GO" id="GO:0071978">
    <property type="term" value="P:bacterial-type flagellum-dependent swarming motility"/>
    <property type="evidence" value="ECO:0007669"/>
    <property type="project" value="TreeGrafter"/>
</dbReference>
<dbReference type="GO" id="GO:0009425">
    <property type="term" value="C:bacterial-type flagellum basal body"/>
    <property type="evidence" value="ECO:0007669"/>
    <property type="project" value="InterPro"/>
</dbReference>
<keyword evidence="11" id="KW-0966">Cell projection</keyword>